<feature type="non-terminal residue" evidence="1">
    <location>
        <position position="34"/>
    </location>
</feature>
<protein>
    <submittedName>
        <fullName evidence="1">Uncharacterized protein</fullName>
    </submittedName>
</protein>
<proteinExistence type="predicted"/>
<evidence type="ECO:0000313" key="1">
    <source>
        <dbReference type="EMBL" id="MBA0748050.1"/>
    </source>
</evidence>
<reference evidence="1 2" key="1">
    <citation type="journal article" date="2019" name="Genome Biol. Evol.">
        <title>Insights into the evolution of the New World diploid cottons (Gossypium, subgenus Houzingenia) based on genome sequencing.</title>
        <authorList>
            <person name="Grover C.E."/>
            <person name="Arick M.A. 2nd"/>
            <person name="Thrash A."/>
            <person name="Conover J.L."/>
            <person name="Sanders W.S."/>
            <person name="Peterson D.G."/>
            <person name="Frelichowski J.E."/>
            <person name="Scheffler J.A."/>
            <person name="Scheffler B.E."/>
            <person name="Wendel J.F."/>
        </authorList>
    </citation>
    <scope>NUCLEOTIDE SEQUENCE [LARGE SCALE GENOMIC DNA]</scope>
    <source>
        <strain evidence="1">5</strain>
        <tissue evidence="1">Leaf</tissue>
    </source>
</reference>
<dbReference type="EMBL" id="JABEZY010000010">
    <property type="protein sequence ID" value="MBA0748050.1"/>
    <property type="molecule type" value="Genomic_DNA"/>
</dbReference>
<name>A0A7J9CHP2_GOSGO</name>
<dbReference type="OrthoDB" id="1931687at2759"/>
<comment type="caution">
    <text evidence="1">The sequence shown here is derived from an EMBL/GenBank/DDBJ whole genome shotgun (WGS) entry which is preliminary data.</text>
</comment>
<organism evidence="1 2">
    <name type="scientific">Gossypium gossypioides</name>
    <name type="common">Mexican cotton</name>
    <name type="synonym">Selera gossypioides</name>
    <dbReference type="NCBI Taxonomy" id="34282"/>
    <lineage>
        <taxon>Eukaryota</taxon>
        <taxon>Viridiplantae</taxon>
        <taxon>Streptophyta</taxon>
        <taxon>Embryophyta</taxon>
        <taxon>Tracheophyta</taxon>
        <taxon>Spermatophyta</taxon>
        <taxon>Magnoliopsida</taxon>
        <taxon>eudicotyledons</taxon>
        <taxon>Gunneridae</taxon>
        <taxon>Pentapetalae</taxon>
        <taxon>rosids</taxon>
        <taxon>malvids</taxon>
        <taxon>Malvales</taxon>
        <taxon>Malvaceae</taxon>
        <taxon>Malvoideae</taxon>
        <taxon>Gossypium</taxon>
    </lineage>
</organism>
<keyword evidence="2" id="KW-1185">Reference proteome</keyword>
<accession>A0A7J9CHP2</accession>
<sequence>MEDSSTSRPPMLKVGNYAYDKAHMKPYIKSIDEK</sequence>
<dbReference type="AlphaFoldDB" id="A0A7J9CHP2"/>
<gene>
    <name evidence="1" type="ORF">Gogos_004905</name>
</gene>
<dbReference type="Proteomes" id="UP000593579">
    <property type="component" value="Unassembled WGS sequence"/>
</dbReference>
<evidence type="ECO:0000313" key="2">
    <source>
        <dbReference type="Proteomes" id="UP000593579"/>
    </source>
</evidence>